<dbReference type="SUPFAM" id="SSF46894">
    <property type="entry name" value="C-terminal effector domain of the bipartite response regulators"/>
    <property type="match status" value="1"/>
</dbReference>
<dbReference type="SUPFAM" id="SSF48452">
    <property type="entry name" value="TPR-like"/>
    <property type="match status" value="1"/>
</dbReference>
<gene>
    <name evidence="4" type="ORF">IW245_002750</name>
</gene>
<dbReference type="EMBL" id="JADOUF010000001">
    <property type="protein sequence ID" value="MBG6136556.1"/>
    <property type="molecule type" value="Genomic_DNA"/>
</dbReference>
<dbReference type="PANTHER" id="PTHR16305">
    <property type="entry name" value="TESTICULAR SOLUBLE ADENYLYL CYCLASE"/>
    <property type="match status" value="1"/>
</dbReference>
<keyword evidence="5" id="KW-1185">Reference proteome</keyword>
<dbReference type="AlphaFoldDB" id="A0A8J7GF22"/>
<dbReference type="InterPro" id="IPR000792">
    <property type="entry name" value="Tscrpt_reg_LuxR_C"/>
</dbReference>
<dbReference type="CDD" id="cd06170">
    <property type="entry name" value="LuxR_C_like"/>
    <property type="match status" value="1"/>
</dbReference>
<dbReference type="RefSeq" id="WP_233472999.1">
    <property type="nucleotide sequence ID" value="NZ_BONS01000016.1"/>
</dbReference>
<dbReference type="InterPro" id="IPR027417">
    <property type="entry name" value="P-loop_NTPase"/>
</dbReference>
<evidence type="ECO:0000313" key="4">
    <source>
        <dbReference type="EMBL" id="MBG6136556.1"/>
    </source>
</evidence>
<dbReference type="Gene3D" id="1.10.10.10">
    <property type="entry name" value="Winged helix-like DNA-binding domain superfamily/Winged helix DNA-binding domain"/>
    <property type="match status" value="1"/>
</dbReference>
<dbReference type="SUPFAM" id="SSF52540">
    <property type="entry name" value="P-loop containing nucleoside triphosphate hydrolases"/>
    <property type="match status" value="1"/>
</dbReference>
<dbReference type="GO" id="GO:0005524">
    <property type="term" value="F:ATP binding"/>
    <property type="evidence" value="ECO:0007669"/>
    <property type="project" value="UniProtKB-KW"/>
</dbReference>
<evidence type="ECO:0000256" key="1">
    <source>
        <dbReference type="ARBA" id="ARBA00022741"/>
    </source>
</evidence>
<evidence type="ECO:0000259" key="3">
    <source>
        <dbReference type="PROSITE" id="PS50043"/>
    </source>
</evidence>
<evidence type="ECO:0000313" key="5">
    <source>
        <dbReference type="Proteomes" id="UP000622552"/>
    </source>
</evidence>
<dbReference type="InterPro" id="IPR016032">
    <property type="entry name" value="Sig_transdc_resp-reg_C-effctor"/>
</dbReference>
<accession>A0A8J7GF22</accession>
<dbReference type="PROSITE" id="PS50043">
    <property type="entry name" value="HTH_LUXR_2"/>
    <property type="match status" value="1"/>
</dbReference>
<evidence type="ECO:0000256" key="2">
    <source>
        <dbReference type="ARBA" id="ARBA00022840"/>
    </source>
</evidence>
<organism evidence="4 5">
    <name type="scientific">Longispora fulva</name>
    <dbReference type="NCBI Taxonomy" id="619741"/>
    <lineage>
        <taxon>Bacteria</taxon>
        <taxon>Bacillati</taxon>
        <taxon>Actinomycetota</taxon>
        <taxon>Actinomycetes</taxon>
        <taxon>Micromonosporales</taxon>
        <taxon>Micromonosporaceae</taxon>
        <taxon>Longispora</taxon>
    </lineage>
</organism>
<dbReference type="SMART" id="SM00421">
    <property type="entry name" value="HTH_LUXR"/>
    <property type="match status" value="1"/>
</dbReference>
<dbReference type="GO" id="GO:0005737">
    <property type="term" value="C:cytoplasm"/>
    <property type="evidence" value="ECO:0007669"/>
    <property type="project" value="TreeGrafter"/>
</dbReference>
<dbReference type="Proteomes" id="UP000622552">
    <property type="component" value="Unassembled WGS sequence"/>
</dbReference>
<dbReference type="InterPro" id="IPR041664">
    <property type="entry name" value="AAA_16"/>
</dbReference>
<dbReference type="Gene3D" id="1.25.40.10">
    <property type="entry name" value="Tetratricopeptide repeat domain"/>
    <property type="match status" value="2"/>
</dbReference>
<dbReference type="GO" id="GO:0003677">
    <property type="term" value="F:DNA binding"/>
    <property type="evidence" value="ECO:0007669"/>
    <property type="project" value="UniProtKB-KW"/>
</dbReference>
<keyword evidence="4" id="KW-0238">DNA-binding</keyword>
<comment type="caution">
    <text evidence="4">The sequence shown here is derived from an EMBL/GenBank/DDBJ whole genome shotgun (WGS) entry which is preliminary data.</text>
</comment>
<feature type="domain" description="HTH luxR-type" evidence="3">
    <location>
        <begin position="790"/>
        <end position="855"/>
    </location>
</feature>
<keyword evidence="2" id="KW-0067">ATP-binding</keyword>
<dbReference type="PROSITE" id="PS00622">
    <property type="entry name" value="HTH_LUXR_1"/>
    <property type="match status" value="1"/>
</dbReference>
<dbReference type="Pfam" id="PF13191">
    <property type="entry name" value="AAA_16"/>
    <property type="match status" value="1"/>
</dbReference>
<protein>
    <submittedName>
        <fullName evidence="4">DNA-binding CsgD family transcriptional regulator/tetratricopeptide (TPR) repeat protein</fullName>
    </submittedName>
</protein>
<dbReference type="Gene3D" id="3.40.50.300">
    <property type="entry name" value="P-loop containing nucleotide triphosphate hydrolases"/>
    <property type="match status" value="1"/>
</dbReference>
<dbReference type="GO" id="GO:0006355">
    <property type="term" value="P:regulation of DNA-templated transcription"/>
    <property type="evidence" value="ECO:0007669"/>
    <property type="project" value="InterPro"/>
</dbReference>
<dbReference type="PANTHER" id="PTHR16305:SF35">
    <property type="entry name" value="TRANSCRIPTIONAL ACTIVATOR DOMAIN"/>
    <property type="match status" value="1"/>
</dbReference>
<sequence>MNTTILEREAELATLATAAREAGTGSGSVLLVSGEAGIGKSSLIHGIRSVLPAAGRLLVGYCDDLATPRVLGPLRDLIGSVGTALTRALERGDRAEVLETLRAELDRERQPTVLAVEDVHWADEATLDVLRYLIRRAARLPLVLVLTYRDDELVDDHPLRQLLGVASRAERVRRLRLSRLSLAAVRQLSEASAVDADEVFAVTAGNPYFVTELLAGGDAAAVPLTIADAVSARVAQLDPASAAVLERLAVVPSAVERWLVDALEPDSLALLAPAEQRGLLRVTPRRVGFRHELTRRAVVDSMPAARREAANRGVLAALLARPGIEVSRVVHHAAQAGARDVILEYGPAAAREAADAGAHRQAVAHLRLVLDQQPVLDPPDEAELWERLAVESYTIGAPSEETVAAQRRAVELWRGTDPLALGAALRWLSRICWWAGSPDQANAAADEAVVVLEAAGDDQLLAMALSGKAQLHALAGRAAEAADLAQRAIVLGRDNPAIRSHALNNLAMAQDVLGDPTTLTTFEESLRVALDADEPEHACRAYVNLALVSLARLRLDVARRLLPEGVEFAERSEFLMYFQYLQVAAASLHFMTGDWDEVSPAAEHAFDASPPVRCAALTVFGRAQLRRGDPAAVGTLREAWRMGIGLGESQWVTPAAAALAEAGTLDPGADPALEELTEAYELAGRFGTVAERAELAYWLGRAGRTVGRGGLEHPYALLADGRWAEAAEAWRTAGCRYEYAMALATSPEPDDQLTALAVLDALGARPLARLVRARLRDLGTRVPRGPAASTRGNPAGLTERQLEVVRLLAQGTSNVEIARLLVVSVRTVESHVAAVLTKLGARTRQAAAERAADLGLLKLR</sequence>
<dbReference type="GO" id="GO:0004016">
    <property type="term" value="F:adenylate cyclase activity"/>
    <property type="evidence" value="ECO:0007669"/>
    <property type="project" value="TreeGrafter"/>
</dbReference>
<dbReference type="Pfam" id="PF00196">
    <property type="entry name" value="GerE"/>
    <property type="match status" value="1"/>
</dbReference>
<dbReference type="InterPro" id="IPR036388">
    <property type="entry name" value="WH-like_DNA-bd_sf"/>
</dbReference>
<dbReference type="InterPro" id="IPR011990">
    <property type="entry name" value="TPR-like_helical_dom_sf"/>
</dbReference>
<keyword evidence="1" id="KW-0547">Nucleotide-binding</keyword>
<proteinExistence type="predicted"/>
<dbReference type="PRINTS" id="PR00038">
    <property type="entry name" value="HTHLUXR"/>
</dbReference>
<reference evidence="4" key="1">
    <citation type="submission" date="2020-11" db="EMBL/GenBank/DDBJ databases">
        <title>Sequencing the genomes of 1000 actinobacteria strains.</title>
        <authorList>
            <person name="Klenk H.-P."/>
        </authorList>
    </citation>
    <scope>NUCLEOTIDE SEQUENCE</scope>
    <source>
        <strain evidence="4">DSM 45356</strain>
    </source>
</reference>
<name>A0A8J7GF22_9ACTN</name>